<organism evidence="2 3">
    <name type="scientific">Alteromonas lipolytica</name>
    <dbReference type="NCBI Taxonomy" id="1856405"/>
    <lineage>
        <taxon>Bacteria</taxon>
        <taxon>Pseudomonadati</taxon>
        <taxon>Pseudomonadota</taxon>
        <taxon>Gammaproteobacteria</taxon>
        <taxon>Alteromonadales</taxon>
        <taxon>Alteromonadaceae</taxon>
        <taxon>Alteromonas/Salinimonas group</taxon>
        <taxon>Alteromonas</taxon>
    </lineage>
</organism>
<protein>
    <submittedName>
        <fullName evidence="2">Uncharacterized protein</fullName>
    </submittedName>
</protein>
<reference evidence="2 3" key="1">
    <citation type="submission" date="2016-09" db="EMBL/GenBank/DDBJ databases">
        <title>Alteromonas lipolytica, a new species isolated from sea water.</title>
        <authorList>
            <person name="Wu Y.-H."/>
            <person name="Cheng H."/>
            <person name="Xu X.-W."/>
        </authorList>
    </citation>
    <scope>NUCLEOTIDE SEQUENCE [LARGE SCALE GENOMIC DNA]</scope>
    <source>
        <strain evidence="2 3">JW12</strain>
    </source>
</reference>
<keyword evidence="3" id="KW-1185">Reference proteome</keyword>
<dbReference type="EMBL" id="MJIC01000001">
    <property type="protein sequence ID" value="OFI36431.1"/>
    <property type="molecule type" value="Genomic_DNA"/>
</dbReference>
<sequence>MKAGDIIISRNEARGSKLVRRFTKSNWSHVAIATSSDTILEAVPTSDRKDEVRERSFADLLNESDQLVVFERPQPLTSEQNDRLKNFTKSNKSKSYTLLHAGLTMAGSFIWAVVVIFFVLSAVELFSINRELGATLSSYILALVCVACFFSIWAALTIWSFRTNMGVPTTEKLFSTTQFGRYLVRIKHEMFCSKLVALAEKEIEGDLSPKLPAPEECLPKHIFKTCQKLGWSSERYK</sequence>
<dbReference type="InterPro" id="IPR038765">
    <property type="entry name" value="Papain-like_cys_pep_sf"/>
</dbReference>
<proteinExistence type="predicted"/>
<dbReference type="Proteomes" id="UP000176037">
    <property type="component" value="Unassembled WGS sequence"/>
</dbReference>
<keyword evidence="1" id="KW-0812">Transmembrane</keyword>
<evidence type="ECO:0000256" key="1">
    <source>
        <dbReference type="SAM" id="Phobius"/>
    </source>
</evidence>
<dbReference type="AlphaFoldDB" id="A0A1E8FKF4"/>
<dbReference type="OrthoDB" id="7063984at2"/>
<dbReference type="RefSeq" id="WP_070174541.1">
    <property type="nucleotide sequence ID" value="NZ_BMJR01000004.1"/>
</dbReference>
<keyword evidence="1" id="KW-1133">Transmembrane helix</keyword>
<evidence type="ECO:0000313" key="2">
    <source>
        <dbReference type="EMBL" id="OFI36431.1"/>
    </source>
</evidence>
<keyword evidence="1" id="KW-0472">Membrane</keyword>
<comment type="caution">
    <text evidence="2">The sequence shown here is derived from an EMBL/GenBank/DDBJ whole genome shotgun (WGS) entry which is preliminary data.</text>
</comment>
<feature type="transmembrane region" description="Helical" evidence="1">
    <location>
        <begin position="139"/>
        <end position="159"/>
    </location>
</feature>
<name>A0A1E8FKF4_9ALTE</name>
<dbReference type="Gene3D" id="3.90.1720.10">
    <property type="entry name" value="endopeptidase domain like (from Nostoc punctiforme)"/>
    <property type="match status" value="1"/>
</dbReference>
<evidence type="ECO:0000313" key="3">
    <source>
        <dbReference type="Proteomes" id="UP000176037"/>
    </source>
</evidence>
<feature type="transmembrane region" description="Helical" evidence="1">
    <location>
        <begin position="98"/>
        <end position="119"/>
    </location>
</feature>
<accession>A0A1E8FKF4</accession>
<gene>
    <name evidence="2" type="ORF">BFC17_00695</name>
</gene>
<dbReference type="SUPFAM" id="SSF54001">
    <property type="entry name" value="Cysteine proteinases"/>
    <property type="match status" value="1"/>
</dbReference>